<dbReference type="HAMAP" id="MF_00686">
    <property type="entry name" value="Fe_traffic_YggX"/>
    <property type="match status" value="1"/>
</dbReference>
<dbReference type="GeneID" id="64061845"/>
<dbReference type="SUPFAM" id="SSF111148">
    <property type="entry name" value="YggX-like"/>
    <property type="match status" value="1"/>
</dbReference>
<comment type="similarity">
    <text evidence="2">Belongs to the Fe(2+)-trafficking protein family.</text>
</comment>
<dbReference type="STRING" id="1203554.HMPREF1476_00313"/>
<dbReference type="PANTHER" id="PTHR36965:SF1">
    <property type="entry name" value="FE(2+)-TRAFFICKING PROTEIN-RELATED"/>
    <property type="match status" value="1"/>
</dbReference>
<dbReference type="AlphaFoldDB" id="S3BNX2"/>
<accession>S3BNX2</accession>
<dbReference type="InterPro" id="IPR007457">
    <property type="entry name" value="Fe_traffick_prot_YggX"/>
</dbReference>
<dbReference type="PIRSF" id="PIRSF029827">
    <property type="entry name" value="Fe_traffic_YggX"/>
    <property type="match status" value="1"/>
</dbReference>
<dbReference type="PATRIC" id="fig|1203554.3.peg.291"/>
<dbReference type="EMBL" id="ATCF01000004">
    <property type="protein sequence ID" value="EPE02077.1"/>
    <property type="molecule type" value="Genomic_DNA"/>
</dbReference>
<dbReference type="Proteomes" id="UP000014400">
    <property type="component" value="Unassembled WGS sequence"/>
</dbReference>
<dbReference type="InterPro" id="IPR036766">
    <property type="entry name" value="Fe_traffick_prot_YggX_sf"/>
</dbReference>
<dbReference type="GO" id="GO:0034599">
    <property type="term" value="P:cellular response to oxidative stress"/>
    <property type="evidence" value="ECO:0007669"/>
    <property type="project" value="TreeGrafter"/>
</dbReference>
<dbReference type="Gene3D" id="1.10.3880.10">
    <property type="entry name" value="Fe(II) trafficking protein YggX"/>
    <property type="match status" value="1"/>
</dbReference>
<evidence type="ECO:0000256" key="1">
    <source>
        <dbReference type="ARBA" id="ARBA00023004"/>
    </source>
</evidence>
<keyword evidence="4" id="KW-1185">Reference proteome</keyword>
<sequence>MARMVNCVKLHKEAEGLDYPPFPGELGVRIWKNVSKEAWADWTRLQTMMVNEYGLNLADASARKHLMTQCERYFFGDGEAVAVPGYKPHPEEDQK</sequence>
<dbReference type="eggNOG" id="COG2924">
    <property type="taxonomic scope" value="Bacteria"/>
</dbReference>
<protein>
    <recommendedName>
        <fullName evidence="2">Probable Fe(2+)-trafficking protein</fullName>
    </recommendedName>
</protein>
<keyword evidence="1 2" id="KW-0408">Iron</keyword>
<gene>
    <name evidence="3" type="ORF">HMPREF1476_00313</name>
</gene>
<evidence type="ECO:0000256" key="2">
    <source>
        <dbReference type="HAMAP-Rule" id="MF_00686"/>
    </source>
</evidence>
<reference evidence="3 4" key="1">
    <citation type="submission" date="2013-04" db="EMBL/GenBank/DDBJ databases">
        <title>The Genome Sequence of Sutterella wadsworthensis HGA0223.</title>
        <authorList>
            <consortium name="The Broad Institute Genomics Platform"/>
            <person name="Earl A."/>
            <person name="Ward D."/>
            <person name="Feldgarden M."/>
            <person name="Gevers D."/>
            <person name="Schmidt T.M."/>
            <person name="Dover J."/>
            <person name="Dai D."/>
            <person name="Walker B."/>
            <person name="Young S."/>
            <person name="Zeng Q."/>
            <person name="Gargeya S."/>
            <person name="Fitzgerald M."/>
            <person name="Haas B."/>
            <person name="Abouelleil A."/>
            <person name="Allen A.W."/>
            <person name="Alvarado L."/>
            <person name="Arachchi H.M."/>
            <person name="Berlin A.M."/>
            <person name="Chapman S.B."/>
            <person name="Gainer-Dewar J."/>
            <person name="Goldberg J."/>
            <person name="Griggs A."/>
            <person name="Gujja S."/>
            <person name="Hansen M."/>
            <person name="Howarth C."/>
            <person name="Imamovic A."/>
            <person name="Ireland A."/>
            <person name="Larimer J."/>
            <person name="McCowan C."/>
            <person name="Murphy C."/>
            <person name="Pearson M."/>
            <person name="Poon T.W."/>
            <person name="Priest M."/>
            <person name="Roberts A."/>
            <person name="Saif S."/>
            <person name="Shea T."/>
            <person name="Sisk P."/>
            <person name="Sykes S."/>
            <person name="Wortman J."/>
            <person name="Nusbaum C."/>
            <person name="Birren B."/>
        </authorList>
    </citation>
    <scope>NUCLEOTIDE SEQUENCE [LARGE SCALE GENOMIC DNA]</scope>
    <source>
        <strain evidence="3 4">HGA0223</strain>
    </source>
</reference>
<dbReference type="GO" id="GO:0005829">
    <property type="term" value="C:cytosol"/>
    <property type="evidence" value="ECO:0007669"/>
    <property type="project" value="TreeGrafter"/>
</dbReference>
<dbReference type="RefSeq" id="WP_005431726.1">
    <property type="nucleotide sequence ID" value="NZ_KE150480.1"/>
</dbReference>
<dbReference type="Pfam" id="PF04362">
    <property type="entry name" value="Iron_traffic"/>
    <property type="match status" value="1"/>
</dbReference>
<comment type="function">
    <text evidence="2">Could be a mediator in iron transactions between iron acquisition and iron-requiring processes, such as synthesis and/or repair of Fe-S clusters in biosynthetic enzymes.</text>
</comment>
<evidence type="ECO:0000313" key="4">
    <source>
        <dbReference type="Proteomes" id="UP000014400"/>
    </source>
</evidence>
<proteinExistence type="inferred from homology"/>
<dbReference type="NCBIfam" id="NF003817">
    <property type="entry name" value="PRK05408.1"/>
    <property type="match status" value="1"/>
</dbReference>
<dbReference type="HOGENOM" id="CLU_170994_0_0_4"/>
<comment type="caution">
    <text evidence="3">The sequence shown here is derived from an EMBL/GenBank/DDBJ whole genome shotgun (WGS) entry which is preliminary data.</text>
</comment>
<dbReference type="GO" id="GO:0005506">
    <property type="term" value="F:iron ion binding"/>
    <property type="evidence" value="ECO:0007669"/>
    <property type="project" value="UniProtKB-UniRule"/>
</dbReference>
<evidence type="ECO:0000313" key="3">
    <source>
        <dbReference type="EMBL" id="EPE02077.1"/>
    </source>
</evidence>
<dbReference type="PANTHER" id="PTHR36965">
    <property type="entry name" value="FE(2+)-TRAFFICKING PROTEIN-RELATED"/>
    <property type="match status" value="1"/>
</dbReference>
<name>S3BNX2_9BURK</name>
<organism evidence="3 4">
    <name type="scientific">Sutterella wadsworthensis HGA0223</name>
    <dbReference type="NCBI Taxonomy" id="1203554"/>
    <lineage>
        <taxon>Bacteria</taxon>
        <taxon>Pseudomonadati</taxon>
        <taxon>Pseudomonadota</taxon>
        <taxon>Betaproteobacteria</taxon>
        <taxon>Burkholderiales</taxon>
        <taxon>Sutterellaceae</taxon>
        <taxon>Sutterella</taxon>
    </lineage>
</organism>